<dbReference type="InterPro" id="IPR036864">
    <property type="entry name" value="Zn2-C6_fun-type_DNA-bd_sf"/>
</dbReference>
<dbReference type="EMBL" id="BN001304">
    <property type="protein sequence ID" value="CBF80084.1"/>
    <property type="molecule type" value="Genomic_DNA"/>
</dbReference>
<sequence>MLLMIGRIWVAWRYRGDAAINTASSVTMPGVPSGRGCDQCRKSKKKCDEAKPVCTRCARRKIECVGAGEKRYKFMEQDPAVARKRVLTRQDAPEFRNEVVRRIAANPINSATLLGQRLVAAIKPQTDLRYNLAWAFGGYLVRVPQRLGVNEALDAAVDALVTAHQTFASCKVITVSSLTKYSRALKALRRCLDNPLTAGTSETLCAVSVLLLVQIYLDAKTDDEQLFEGLFNPRIDLTPTEWTELVQNELDAGTPEGEMLLNLSRVRDILSRIKTNEHGLAGLLILQAEMRSLYTKTRQICETFRAELHRIENPVQDSLPKPFGLPPTLLHALTQRFYGLAITIALYMNYALGAITRDVDVSANANYFALEMITIAENAIQYRPFGAGYVTVGLTAALMTVKDPGLRALLQIWFDDYRDDFNMPDMDKLQEAEKFALLDPYRSQRMPDVMPETQEHALYEPMPL</sequence>
<protein>
    <submittedName>
        <fullName evidence="6">Zn(II)2Cys6 transcription factor (Eurofung)</fullName>
    </submittedName>
</protein>
<dbReference type="GO" id="GO:0008270">
    <property type="term" value="F:zinc ion binding"/>
    <property type="evidence" value="ECO:0007669"/>
    <property type="project" value="InterPro"/>
</dbReference>
<dbReference type="AlphaFoldDB" id="Q5AVA4"/>
<dbReference type="InterPro" id="IPR001138">
    <property type="entry name" value="Zn2Cys6_DnaBD"/>
</dbReference>
<gene>
    <name evidence="6" type="ORF">ANIA_07776</name>
</gene>
<dbReference type="GeneID" id="2869464"/>
<keyword evidence="3" id="KW-0804">Transcription</keyword>
<dbReference type="SUPFAM" id="SSF57701">
    <property type="entry name" value="Zn2/Cys6 DNA-binding domain"/>
    <property type="match status" value="1"/>
</dbReference>
<evidence type="ECO:0000256" key="1">
    <source>
        <dbReference type="ARBA" id="ARBA00023015"/>
    </source>
</evidence>
<dbReference type="SMART" id="SM00066">
    <property type="entry name" value="GAL4"/>
    <property type="match status" value="1"/>
</dbReference>
<keyword evidence="1" id="KW-0805">Transcription regulation</keyword>
<dbReference type="RefSeq" id="XP_681045.1">
    <property type="nucleotide sequence ID" value="XM_675953.1"/>
</dbReference>
<name>Q5AVA4_EMENI</name>
<dbReference type="STRING" id="227321.Q5AVA4"/>
<dbReference type="Gene3D" id="4.10.240.10">
    <property type="entry name" value="Zn(2)-C6 fungal-type DNA-binding domain"/>
    <property type="match status" value="1"/>
</dbReference>
<dbReference type="eggNOG" id="ENOG502SMME">
    <property type="taxonomic scope" value="Eukaryota"/>
</dbReference>
<dbReference type="InParanoid" id="Q5AVA4"/>
<organism evidence="6 7">
    <name type="scientific">Emericella nidulans (strain FGSC A4 / ATCC 38163 / CBS 112.46 / NRRL 194 / M139)</name>
    <name type="common">Aspergillus nidulans</name>
    <dbReference type="NCBI Taxonomy" id="227321"/>
    <lineage>
        <taxon>Eukaryota</taxon>
        <taxon>Fungi</taxon>
        <taxon>Dikarya</taxon>
        <taxon>Ascomycota</taxon>
        <taxon>Pezizomycotina</taxon>
        <taxon>Eurotiomycetes</taxon>
        <taxon>Eurotiomycetidae</taxon>
        <taxon>Eurotiales</taxon>
        <taxon>Aspergillaceae</taxon>
        <taxon>Aspergillus</taxon>
        <taxon>Aspergillus subgen. Nidulantes</taxon>
    </lineage>
</organism>
<evidence type="ECO:0000259" key="5">
    <source>
        <dbReference type="PROSITE" id="PS50048"/>
    </source>
</evidence>
<dbReference type="GO" id="GO:0003677">
    <property type="term" value="F:DNA binding"/>
    <property type="evidence" value="ECO:0007669"/>
    <property type="project" value="UniProtKB-KW"/>
</dbReference>
<dbReference type="PANTHER" id="PTHR38111:SF11">
    <property type="entry name" value="TRANSCRIPTION FACTOR DOMAIN-CONTAINING PROTEIN-RELATED"/>
    <property type="match status" value="1"/>
</dbReference>
<keyword evidence="2" id="KW-0238">DNA-binding</keyword>
<dbReference type="Pfam" id="PF00172">
    <property type="entry name" value="Zn_clus"/>
    <property type="match status" value="1"/>
</dbReference>
<feature type="domain" description="Zn(2)-C6 fungal-type" evidence="5">
    <location>
        <begin position="36"/>
        <end position="65"/>
    </location>
</feature>
<proteinExistence type="predicted"/>
<evidence type="ECO:0000256" key="4">
    <source>
        <dbReference type="ARBA" id="ARBA00023242"/>
    </source>
</evidence>
<dbReference type="Proteomes" id="UP000000560">
    <property type="component" value="Chromosome IV"/>
</dbReference>
<evidence type="ECO:0000313" key="7">
    <source>
        <dbReference type="Proteomes" id="UP000000560"/>
    </source>
</evidence>
<dbReference type="KEGG" id="ani:ANIA_07776"/>
<dbReference type="PROSITE" id="PS50048">
    <property type="entry name" value="ZN2_CY6_FUNGAL_2"/>
    <property type="match status" value="1"/>
</dbReference>
<dbReference type="GO" id="GO:0000981">
    <property type="term" value="F:DNA-binding transcription factor activity, RNA polymerase II-specific"/>
    <property type="evidence" value="ECO:0007669"/>
    <property type="project" value="InterPro"/>
</dbReference>
<dbReference type="HOGENOM" id="CLU_019524_3_0_1"/>
<evidence type="ECO:0000256" key="3">
    <source>
        <dbReference type="ARBA" id="ARBA00023163"/>
    </source>
</evidence>
<dbReference type="PROSITE" id="PS00463">
    <property type="entry name" value="ZN2_CY6_FUNGAL_1"/>
    <property type="match status" value="1"/>
</dbReference>
<dbReference type="OMA" id="WAVTADP"/>
<accession>C8VDP5</accession>
<dbReference type="OrthoDB" id="4314040at2759"/>
<dbReference type="CDD" id="cd00067">
    <property type="entry name" value="GAL4"/>
    <property type="match status" value="1"/>
</dbReference>
<dbReference type="PANTHER" id="PTHR38111">
    <property type="entry name" value="ZN(2)-C6 FUNGAL-TYPE DOMAIN-CONTAINING PROTEIN-RELATED"/>
    <property type="match status" value="1"/>
</dbReference>
<evidence type="ECO:0000313" key="6">
    <source>
        <dbReference type="EMBL" id="CBF80084.1"/>
    </source>
</evidence>
<dbReference type="InterPro" id="IPR053178">
    <property type="entry name" value="Osmoadaptation_assoc"/>
</dbReference>
<reference evidence="7" key="2">
    <citation type="journal article" date="2009" name="Fungal Genet. Biol.">
        <title>The 2008 update of the Aspergillus nidulans genome annotation: a community effort.</title>
        <authorList>
            <person name="Wortman J.R."/>
            <person name="Gilsenan J.M."/>
            <person name="Joardar V."/>
            <person name="Deegan J."/>
            <person name="Clutterbuck J."/>
            <person name="Andersen M.R."/>
            <person name="Archer D."/>
            <person name="Bencina M."/>
            <person name="Braus G."/>
            <person name="Coutinho P."/>
            <person name="von Dohren H."/>
            <person name="Doonan J."/>
            <person name="Driessen A.J."/>
            <person name="Durek P."/>
            <person name="Espeso E."/>
            <person name="Fekete E."/>
            <person name="Flipphi M."/>
            <person name="Estrada C.G."/>
            <person name="Geysens S."/>
            <person name="Goldman G."/>
            <person name="de Groot P.W."/>
            <person name="Hansen K."/>
            <person name="Harris S.D."/>
            <person name="Heinekamp T."/>
            <person name="Helmstaedt K."/>
            <person name="Henrissat B."/>
            <person name="Hofmann G."/>
            <person name="Homan T."/>
            <person name="Horio T."/>
            <person name="Horiuchi H."/>
            <person name="James S."/>
            <person name="Jones M."/>
            <person name="Karaffa L."/>
            <person name="Karanyi Z."/>
            <person name="Kato M."/>
            <person name="Keller N."/>
            <person name="Kelly D.E."/>
            <person name="Kiel J.A."/>
            <person name="Kim J.M."/>
            <person name="van der Klei I.J."/>
            <person name="Klis F.M."/>
            <person name="Kovalchuk A."/>
            <person name="Krasevec N."/>
            <person name="Kubicek C.P."/>
            <person name="Liu B."/>
            <person name="Maccabe A."/>
            <person name="Meyer V."/>
            <person name="Mirabito P."/>
            <person name="Miskei M."/>
            <person name="Mos M."/>
            <person name="Mullins J."/>
            <person name="Nelson D.R."/>
            <person name="Nielsen J."/>
            <person name="Oakley B.R."/>
            <person name="Osmani S.A."/>
            <person name="Pakula T."/>
            <person name="Paszewski A."/>
            <person name="Paulsen I."/>
            <person name="Pilsyk S."/>
            <person name="Pocsi I."/>
            <person name="Punt P.J."/>
            <person name="Ram A.F."/>
            <person name="Ren Q."/>
            <person name="Robellet X."/>
            <person name="Robson G."/>
            <person name="Seiboth B."/>
            <person name="van Solingen P."/>
            <person name="Specht T."/>
            <person name="Sun J."/>
            <person name="Taheri-Talesh N."/>
            <person name="Takeshita N."/>
            <person name="Ussery D."/>
            <person name="vanKuyk P.A."/>
            <person name="Visser H."/>
            <person name="van de Vondervoort P.J."/>
            <person name="de Vries R.P."/>
            <person name="Walton J."/>
            <person name="Xiang X."/>
            <person name="Xiong Y."/>
            <person name="Zeng A.P."/>
            <person name="Brandt B.W."/>
            <person name="Cornell M.J."/>
            <person name="van den Hondel C.A."/>
            <person name="Visser J."/>
            <person name="Oliver S.G."/>
            <person name="Turner G."/>
        </authorList>
    </citation>
    <scope>GENOME REANNOTATION</scope>
    <source>
        <strain evidence="7">FGSC A4 / ATCC 38163 / CBS 112.46 / NRRL 194 / M139</strain>
    </source>
</reference>
<accession>Q5AVA4</accession>
<evidence type="ECO:0000256" key="2">
    <source>
        <dbReference type="ARBA" id="ARBA00023125"/>
    </source>
</evidence>
<reference evidence="7" key="1">
    <citation type="journal article" date="2005" name="Nature">
        <title>Sequencing of Aspergillus nidulans and comparative analysis with A. fumigatus and A. oryzae.</title>
        <authorList>
            <person name="Galagan J.E."/>
            <person name="Calvo S.E."/>
            <person name="Cuomo C."/>
            <person name="Ma L.J."/>
            <person name="Wortman J.R."/>
            <person name="Batzoglou S."/>
            <person name="Lee S.I."/>
            <person name="Basturkmen M."/>
            <person name="Spevak C.C."/>
            <person name="Clutterbuck J."/>
            <person name="Kapitonov V."/>
            <person name="Jurka J."/>
            <person name="Scazzocchio C."/>
            <person name="Farman M."/>
            <person name="Butler J."/>
            <person name="Purcell S."/>
            <person name="Harris S."/>
            <person name="Braus G.H."/>
            <person name="Draht O."/>
            <person name="Busch S."/>
            <person name="D'Enfert C."/>
            <person name="Bouchier C."/>
            <person name="Goldman G.H."/>
            <person name="Bell-Pedersen D."/>
            <person name="Griffiths-Jones S."/>
            <person name="Doonan J.H."/>
            <person name="Yu J."/>
            <person name="Vienken K."/>
            <person name="Pain A."/>
            <person name="Freitag M."/>
            <person name="Selker E.U."/>
            <person name="Archer D.B."/>
            <person name="Penalva M.A."/>
            <person name="Oakley B.R."/>
            <person name="Momany M."/>
            <person name="Tanaka T."/>
            <person name="Kumagai T."/>
            <person name="Asai K."/>
            <person name="Machida M."/>
            <person name="Nierman W.C."/>
            <person name="Denning D.W."/>
            <person name="Caddick M."/>
            <person name="Hynes M."/>
            <person name="Paoletti M."/>
            <person name="Fischer R."/>
            <person name="Miller B."/>
            <person name="Dyer P."/>
            <person name="Sachs M.S."/>
            <person name="Osmani S.A."/>
            <person name="Birren B.W."/>
        </authorList>
    </citation>
    <scope>NUCLEOTIDE SEQUENCE [LARGE SCALE GENOMIC DNA]</scope>
    <source>
        <strain evidence="7">FGSC A4 / ATCC 38163 / CBS 112.46 / NRRL 194 / M139</strain>
    </source>
</reference>
<keyword evidence="7" id="KW-1185">Reference proteome</keyword>
<keyword evidence="4" id="KW-0539">Nucleus</keyword>